<evidence type="ECO:0008006" key="4">
    <source>
        <dbReference type="Google" id="ProtNLM"/>
    </source>
</evidence>
<dbReference type="RefSeq" id="WP_175595780.1">
    <property type="nucleotide sequence ID" value="NZ_JABWGN010000031.1"/>
</dbReference>
<keyword evidence="1" id="KW-0732">Signal</keyword>
<dbReference type="SUPFAM" id="SSF82171">
    <property type="entry name" value="DPP6 N-terminal domain-like"/>
    <property type="match status" value="1"/>
</dbReference>
<protein>
    <recommendedName>
        <fullName evidence="4">WD40 repeat domain-containing protein</fullName>
    </recommendedName>
</protein>
<evidence type="ECO:0000256" key="1">
    <source>
        <dbReference type="SAM" id="SignalP"/>
    </source>
</evidence>
<dbReference type="AlphaFoldDB" id="A0A7Y6M8A2"/>
<name>A0A7Y6M8A2_9ACTN</name>
<evidence type="ECO:0000313" key="2">
    <source>
        <dbReference type="EMBL" id="NUW38342.1"/>
    </source>
</evidence>
<feature type="signal peptide" evidence="1">
    <location>
        <begin position="1"/>
        <end position="28"/>
    </location>
</feature>
<keyword evidence="3" id="KW-1185">Reference proteome</keyword>
<reference evidence="2 3" key="1">
    <citation type="submission" date="2020-06" db="EMBL/GenBank/DDBJ databases">
        <title>Nonomuraea sp. SMC257, a novel actinomycete isolated from soil.</title>
        <authorList>
            <person name="Chanama M."/>
        </authorList>
    </citation>
    <scope>NUCLEOTIDE SEQUENCE [LARGE SCALE GENOMIC DNA]</scope>
    <source>
        <strain evidence="2 3">SMC257</strain>
    </source>
</reference>
<dbReference type="EMBL" id="JABWGN010000031">
    <property type="protein sequence ID" value="NUW38342.1"/>
    <property type="molecule type" value="Genomic_DNA"/>
</dbReference>
<dbReference type="Gene3D" id="2.130.10.10">
    <property type="entry name" value="YVTN repeat-like/Quinoprotein amine dehydrogenase"/>
    <property type="match status" value="1"/>
</dbReference>
<proteinExistence type="predicted"/>
<feature type="chain" id="PRO_5030682858" description="WD40 repeat domain-containing protein" evidence="1">
    <location>
        <begin position="29"/>
        <end position="336"/>
    </location>
</feature>
<dbReference type="InterPro" id="IPR015943">
    <property type="entry name" value="WD40/YVTN_repeat-like_dom_sf"/>
</dbReference>
<sequence>MRHISASAALLAAAIIGGTTLAPLPAHASRAATGSPAARAAWIPTCDSKAGDNSACGPWRLLMADGRTLAVRDAAVNRTDAKGRSLPDEGRFAISGDGRVIAYERARDHRVVVRGAAGGTVTELPRSLVPKGIGTDDLTLTLSPAGDRLLVSYTDDPARRPTKVVTIATGKVTELPAAEEPVGFSGDGDEVLARRFPGDNTTALVAHRLGDGGSTGRTPPQVVANATTLALAADGRTVAVLIGGDADLKRPPRLRIYDLDSGELHDTVKLALKPSASPYLARWTADGRLVLTTTTDDDERPAVVRVLTADPGTGEVRQNDTYTIGKDRFAFYAAGE</sequence>
<gene>
    <name evidence="2" type="ORF">HTZ77_44140</name>
</gene>
<comment type="caution">
    <text evidence="2">The sequence shown here is derived from an EMBL/GenBank/DDBJ whole genome shotgun (WGS) entry which is preliminary data.</text>
</comment>
<accession>A0A7Y6M8A2</accession>
<organism evidence="2 3">
    <name type="scientific">Nonomuraea montanisoli</name>
    <dbReference type="NCBI Taxonomy" id="2741721"/>
    <lineage>
        <taxon>Bacteria</taxon>
        <taxon>Bacillati</taxon>
        <taxon>Actinomycetota</taxon>
        <taxon>Actinomycetes</taxon>
        <taxon>Streptosporangiales</taxon>
        <taxon>Streptosporangiaceae</taxon>
        <taxon>Nonomuraea</taxon>
    </lineage>
</organism>
<evidence type="ECO:0000313" key="3">
    <source>
        <dbReference type="Proteomes" id="UP000586042"/>
    </source>
</evidence>
<dbReference type="Proteomes" id="UP000586042">
    <property type="component" value="Unassembled WGS sequence"/>
</dbReference>